<comment type="subcellular location">
    <subcellularLocation>
        <location evidence="1">Secreted</location>
    </subcellularLocation>
</comment>
<evidence type="ECO:0000313" key="10">
    <source>
        <dbReference type="Proteomes" id="UP001628156"/>
    </source>
</evidence>
<dbReference type="InterPro" id="IPR029052">
    <property type="entry name" value="Metallo-depent_PP-like"/>
</dbReference>
<feature type="transmembrane region" description="Helical" evidence="6">
    <location>
        <begin position="12"/>
        <end position="29"/>
    </location>
</feature>
<evidence type="ECO:0000256" key="1">
    <source>
        <dbReference type="ARBA" id="ARBA00004613"/>
    </source>
</evidence>
<comment type="caution">
    <text evidence="9">The sequence shown here is derived from an EMBL/GenBank/DDBJ whole genome shotgun (WGS) entry which is preliminary data.</text>
</comment>
<dbReference type="Pfam" id="PF00149">
    <property type="entry name" value="Metallophos"/>
    <property type="match status" value="1"/>
</dbReference>
<protein>
    <recommendedName>
        <fullName evidence="11">Acid sphingomyelinase family phosphodiesterase</fullName>
    </recommendedName>
</protein>
<evidence type="ECO:0000259" key="8">
    <source>
        <dbReference type="Pfam" id="PF19272"/>
    </source>
</evidence>
<keyword evidence="10" id="KW-1185">Reference proteome</keyword>
<keyword evidence="3" id="KW-0964">Secreted</keyword>
<dbReference type="Gene3D" id="3.60.21.10">
    <property type="match status" value="1"/>
</dbReference>
<sequence>MKKKLKNSEKSYYRMVFQILLFIVFTYSFEMWQLTDIHLDPMYTVGSDPLKLCREGKGNAGKYGDYSCDANTALLDSLVKFIKRNTDVNGKVMVYNGDIVSRAIPKYNLDYVKQSIVNATALLKKFEDFFIIPMLGNHDVYPANQMAINSQWIFQFAAEQFAPFLSQNAIESFKHGGYYTMPFPAHLGIKVPLNAVVLNTVLYYNYNKQTMDSTDPLGQFEWFKTVMDGYRKTGQRAIVSMHICPGVAERFNYSDQLYPQYNDRLVDSLAEYNDVILGVLCGHLHTDTFRILSKGNKKVMAFIGPSVDTWLGTSPSIRKYDVGNGRGYMKEFKNYHFQLRPKKDKLKPKTTIKQPSDGFNKWKFNYGSSSEYGLKELSPKEFEILAARMDKDLQLFNKYHLHFRADTPGFNCKGNCKNNCMCAVRYPRQNEFANCVVWN</sequence>
<dbReference type="PANTHER" id="PTHR10340">
    <property type="entry name" value="SPHINGOMYELIN PHOSPHODIESTERASE"/>
    <property type="match status" value="1"/>
</dbReference>
<dbReference type="PANTHER" id="PTHR10340:SF57">
    <property type="entry name" value="METALLOPHOS DOMAIN-CONTAINING PROTEIN"/>
    <property type="match status" value="1"/>
</dbReference>
<keyword evidence="6" id="KW-1133">Transmembrane helix</keyword>
<evidence type="ECO:0000256" key="4">
    <source>
        <dbReference type="ARBA" id="ARBA00022801"/>
    </source>
</evidence>
<evidence type="ECO:0000256" key="2">
    <source>
        <dbReference type="ARBA" id="ARBA00008234"/>
    </source>
</evidence>
<dbReference type="InterPro" id="IPR045473">
    <property type="entry name" value="ASM_C"/>
</dbReference>
<name>A0ABQ0DK81_9EUKA</name>
<comment type="similarity">
    <text evidence="2">Belongs to the acid sphingomyelinase family.</text>
</comment>
<evidence type="ECO:0008006" key="11">
    <source>
        <dbReference type="Google" id="ProtNLM"/>
    </source>
</evidence>
<keyword evidence="6" id="KW-0812">Transmembrane</keyword>
<evidence type="ECO:0000313" key="9">
    <source>
        <dbReference type="EMBL" id="GAB1223273.1"/>
    </source>
</evidence>
<accession>A0ABQ0DK81</accession>
<evidence type="ECO:0000256" key="5">
    <source>
        <dbReference type="ARBA" id="ARBA00023180"/>
    </source>
</evidence>
<gene>
    <name evidence="9" type="ORF">ENUP19_0139G0062</name>
</gene>
<evidence type="ECO:0000259" key="7">
    <source>
        <dbReference type="Pfam" id="PF00149"/>
    </source>
</evidence>
<proteinExistence type="inferred from homology"/>
<evidence type="ECO:0000256" key="3">
    <source>
        <dbReference type="ARBA" id="ARBA00022525"/>
    </source>
</evidence>
<reference evidence="9 10" key="1">
    <citation type="journal article" date="2019" name="PLoS Negl. Trop. Dis.">
        <title>Whole genome sequencing of Entamoeba nuttalli reveals mammalian host-related molecular signatures and a novel octapeptide-repeat surface protein.</title>
        <authorList>
            <person name="Tanaka M."/>
            <person name="Makiuchi T."/>
            <person name="Komiyama T."/>
            <person name="Shiina T."/>
            <person name="Osaki K."/>
            <person name="Tachibana H."/>
        </authorList>
    </citation>
    <scope>NUCLEOTIDE SEQUENCE [LARGE SCALE GENOMIC DNA]</scope>
    <source>
        <strain evidence="9 10">P19-061405</strain>
    </source>
</reference>
<keyword evidence="5" id="KW-0325">Glycoprotein</keyword>
<organism evidence="9 10">
    <name type="scientific">Entamoeba nuttalli</name>
    <dbReference type="NCBI Taxonomy" id="412467"/>
    <lineage>
        <taxon>Eukaryota</taxon>
        <taxon>Amoebozoa</taxon>
        <taxon>Evosea</taxon>
        <taxon>Archamoebae</taxon>
        <taxon>Mastigamoebida</taxon>
        <taxon>Entamoebidae</taxon>
        <taxon>Entamoeba</taxon>
    </lineage>
</organism>
<dbReference type="EMBL" id="BAAFRS010000139">
    <property type="protein sequence ID" value="GAB1223273.1"/>
    <property type="molecule type" value="Genomic_DNA"/>
</dbReference>
<feature type="domain" description="Calcineurin-like phosphoesterase" evidence="7">
    <location>
        <begin position="32"/>
        <end position="286"/>
    </location>
</feature>
<evidence type="ECO:0000256" key="6">
    <source>
        <dbReference type="SAM" id="Phobius"/>
    </source>
</evidence>
<keyword evidence="6" id="KW-0472">Membrane</keyword>
<dbReference type="InterPro" id="IPR004843">
    <property type="entry name" value="Calcineurin-like_PHP"/>
</dbReference>
<dbReference type="Proteomes" id="UP001628156">
    <property type="component" value="Unassembled WGS sequence"/>
</dbReference>
<feature type="domain" description="Sphingomyelin phosphodiesterase C-terminal" evidence="8">
    <location>
        <begin position="360"/>
        <end position="436"/>
    </location>
</feature>
<dbReference type="Pfam" id="PF19272">
    <property type="entry name" value="ASMase_C"/>
    <property type="match status" value="1"/>
</dbReference>
<dbReference type="SUPFAM" id="SSF56300">
    <property type="entry name" value="Metallo-dependent phosphatases"/>
    <property type="match status" value="1"/>
</dbReference>
<keyword evidence="4" id="KW-0378">Hydrolase</keyword>